<name>A0A3M8DIG3_9BACL</name>
<accession>A0A3M8DIG3</accession>
<dbReference type="PANTHER" id="PTHR42949:SF3">
    <property type="entry name" value="ANAEROBIC GLYCEROL-3-PHOSPHATE DEHYDROGENASE SUBUNIT B"/>
    <property type="match status" value="1"/>
</dbReference>
<comment type="caution">
    <text evidence="3">The sequence shown here is derived from an EMBL/GenBank/DDBJ whole genome shotgun (WGS) entry which is preliminary data.</text>
</comment>
<dbReference type="PRINTS" id="PR00368">
    <property type="entry name" value="FADPNR"/>
</dbReference>
<organism evidence="3 4">
    <name type="scientific">Brevibacillus fluminis</name>
    <dbReference type="NCBI Taxonomy" id="511487"/>
    <lineage>
        <taxon>Bacteria</taxon>
        <taxon>Bacillati</taxon>
        <taxon>Bacillota</taxon>
        <taxon>Bacilli</taxon>
        <taxon>Bacillales</taxon>
        <taxon>Paenibacillaceae</taxon>
        <taxon>Brevibacillus</taxon>
    </lineage>
</organism>
<dbReference type="EMBL" id="RHHQ01000012">
    <property type="protein sequence ID" value="RNB87251.1"/>
    <property type="molecule type" value="Genomic_DNA"/>
</dbReference>
<dbReference type="RefSeq" id="WP_122918949.1">
    <property type="nucleotide sequence ID" value="NZ_RHHQ01000012.1"/>
</dbReference>
<dbReference type="InterPro" id="IPR036188">
    <property type="entry name" value="FAD/NAD-bd_sf"/>
</dbReference>
<dbReference type="Gene3D" id="3.50.50.60">
    <property type="entry name" value="FAD/NAD(P)-binding domain"/>
    <property type="match status" value="3"/>
</dbReference>
<dbReference type="InterPro" id="IPR051691">
    <property type="entry name" value="Metab_Enz_Cyan_OpOx_G3PDH"/>
</dbReference>
<feature type="domain" description="FAD/NAD(P)-binding" evidence="2">
    <location>
        <begin position="4"/>
        <end position="342"/>
    </location>
</feature>
<dbReference type="Proteomes" id="UP000271031">
    <property type="component" value="Unassembled WGS sequence"/>
</dbReference>
<keyword evidence="1" id="KW-0560">Oxidoreductase</keyword>
<dbReference type="GO" id="GO:0016491">
    <property type="term" value="F:oxidoreductase activity"/>
    <property type="evidence" value="ECO:0007669"/>
    <property type="project" value="UniProtKB-KW"/>
</dbReference>
<keyword evidence="4" id="KW-1185">Reference proteome</keyword>
<reference evidence="3 4" key="1">
    <citation type="submission" date="2018-10" db="EMBL/GenBank/DDBJ databases">
        <title>Phylogenomics of Brevibacillus.</title>
        <authorList>
            <person name="Dunlap C."/>
        </authorList>
    </citation>
    <scope>NUCLEOTIDE SEQUENCE [LARGE SCALE GENOMIC DNA]</scope>
    <source>
        <strain evidence="3 4">JCM 15716</strain>
    </source>
</reference>
<evidence type="ECO:0000313" key="4">
    <source>
        <dbReference type="Proteomes" id="UP000271031"/>
    </source>
</evidence>
<dbReference type="AlphaFoldDB" id="A0A3M8DIG3"/>
<dbReference type="PRINTS" id="PR00469">
    <property type="entry name" value="PNDRDTASEII"/>
</dbReference>
<dbReference type="SUPFAM" id="SSF51905">
    <property type="entry name" value="FAD/NAD(P)-binding domain"/>
    <property type="match status" value="1"/>
</dbReference>
<protein>
    <submittedName>
        <fullName evidence="3">FAD-dependent oxidoreductase</fullName>
    </submittedName>
</protein>
<evidence type="ECO:0000259" key="2">
    <source>
        <dbReference type="Pfam" id="PF07992"/>
    </source>
</evidence>
<gene>
    <name evidence="3" type="ORF">EDM56_16405</name>
</gene>
<evidence type="ECO:0000256" key="1">
    <source>
        <dbReference type="ARBA" id="ARBA00023002"/>
    </source>
</evidence>
<dbReference type="Pfam" id="PF07992">
    <property type="entry name" value="Pyr_redox_2"/>
    <property type="match status" value="1"/>
</dbReference>
<proteinExistence type="predicted"/>
<dbReference type="PANTHER" id="PTHR42949">
    <property type="entry name" value="ANAEROBIC GLYCEROL-3-PHOSPHATE DEHYDROGENASE SUBUNIT B"/>
    <property type="match status" value="1"/>
</dbReference>
<dbReference type="InterPro" id="IPR023753">
    <property type="entry name" value="FAD/NAD-binding_dom"/>
</dbReference>
<dbReference type="OrthoDB" id="9776839at2"/>
<evidence type="ECO:0000313" key="3">
    <source>
        <dbReference type="EMBL" id="RNB87251.1"/>
    </source>
</evidence>
<sequence>MSECIIIGAGPAGLAAAIAATKQGVSVRVIDEFVKPGGRLLGQLHQEPDGEWWNGIEEAEKLVAEAKAAGVSLSLGTSVYDLQKTLNGWRVSTTDGILDAPAVLLATGAAETAVPLPGWTLPGVMSIGAAQVMTNVQRVRVGARGVIIGVNILSVAITRELQLAGIHVDRMVLPPVNDVNKHPADPAHVMQSLLRVSHLAPSPLIRLGSRLMQSAGMQQLGVRFFPPQGVKMWGIPIQLRTAALEIIGSTQVEGVRIARITPNGTPVPGSDRIIPADFVCIAGGLYPLAELAAVAGCPFAYIPELGGHVPLHNEQMQTPLNGLYAAGNITGIESAKVAKAQGYVAGLSIANVHGHRAGTLNDELARAIQQVEQVRAQATIQFHPHIQEGRRCIASLYAAHLQQISAMA</sequence>